<dbReference type="EMBL" id="BAAAPN010000003">
    <property type="protein sequence ID" value="GAA1745209.1"/>
    <property type="molecule type" value="Genomic_DNA"/>
</dbReference>
<proteinExistence type="predicted"/>
<accession>A0ABN2K001</accession>
<name>A0ABN2K001_9MICO</name>
<comment type="caution">
    <text evidence="1">The sequence shown here is derived from an EMBL/GenBank/DDBJ whole genome shotgun (WGS) entry which is preliminary data.</text>
</comment>
<evidence type="ECO:0000313" key="1">
    <source>
        <dbReference type="EMBL" id="GAA1745209.1"/>
    </source>
</evidence>
<reference evidence="1 2" key="1">
    <citation type="journal article" date="2019" name="Int. J. Syst. Evol. Microbiol.">
        <title>The Global Catalogue of Microorganisms (GCM) 10K type strain sequencing project: providing services to taxonomists for standard genome sequencing and annotation.</title>
        <authorList>
            <consortium name="The Broad Institute Genomics Platform"/>
            <consortium name="The Broad Institute Genome Sequencing Center for Infectious Disease"/>
            <person name="Wu L."/>
            <person name="Ma J."/>
        </authorList>
    </citation>
    <scope>NUCLEOTIDE SEQUENCE [LARGE SCALE GENOMIC DNA]</scope>
    <source>
        <strain evidence="1 2">JCM 15591</strain>
    </source>
</reference>
<dbReference type="RefSeq" id="WP_344060933.1">
    <property type="nucleotide sequence ID" value="NZ_BAAAPN010000003.1"/>
</dbReference>
<evidence type="ECO:0000313" key="2">
    <source>
        <dbReference type="Proteomes" id="UP001501475"/>
    </source>
</evidence>
<organism evidence="1 2">
    <name type="scientific">Nostocoides vanveenii</name>
    <dbReference type="NCBI Taxonomy" id="330835"/>
    <lineage>
        <taxon>Bacteria</taxon>
        <taxon>Bacillati</taxon>
        <taxon>Actinomycetota</taxon>
        <taxon>Actinomycetes</taxon>
        <taxon>Micrococcales</taxon>
        <taxon>Intrasporangiaceae</taxon>
        <taxon>Nostocoides</taxon>
    </lineage>
</organism>
<protein>
    <submittedName>
        <fullName evidence="1">Uncharacterized protein</fullName>
    </submittedName>
</protein>
<gene>
    <name evidence="1" type="ORF">GCM10009810_02410</name>
</gene>
<keyword evidence="2" id="KW-1185">Reference proteome</keyword>
<sequence length="104" mass="11698">MAQGYSTTNSSQLNPAELASLDLLITVAQQRGRQLDEVVKRTEEHADAMVDVHEAMWEARHGGLVITEHDREILGRMRELASELELTPTLSQRVEMRGRMLSGQ</sequence>
<dbReference type="Proteomes" id="UP001501475">
    <property type="component" value="Unassembled WGS sequence"/>
</dbReference>